<protein>
    <submittedName>
        <fullName evidence="3">Related to lipase/esterase</fullName>
    </submittedName>
</protein>
<dbReference type="InterPro" id="IPR029058">
    <property type="entry name" value="AB_hydrolase_fold"/>
</dbReference>
<dbReference type="PANTHER" id="PTHR48081">
    <property type="entry name" value="AB HYDROLASE SUPERFAMILY PROTEIN C4A8.06C"/>
    <property type="match status" value="1"/>
</dbReference>
<dbReference type="InterPro" id="IPR013094">
    <property type="entry name" value="AB_hydrolase_3"/>
</dbReference>
<name>A0A1L7XVM0_9HELO</name>
<evidence type="ECO:0000256" key="1">
    <source>
        <dbReference type="ARBA" id="ARBA00022801"/>
    </source>
</evidence>
<evidence type="ECO:0000313" key="4">
    <source>
        <dbReference type="Proteomes" id="UP000184330"/>
    </source>
</evidence>
<feature type="domain" description="Alpha/beta hydrolase fold-3" evidence="2">
    <location>
        <begin position="98"/>
        <end position="308"/>
    </location>
</feature>
<dbReference type="PANTHER" id="PTHR48081:SF8">
    <property type="entry name" value="ALPHA_BETA HYDROLASE FOLD-3 DOMAIN-CONTAINING PROTEIN-RELATED"/>
    <property type="match status" value="1"/>
</dbReference>
<proteinExistence type="predicted"/>
<dbReference type="Proteomes" id="UP000184330">
    <property type="component" value="Unassembled WGS sequence"/>
</dbReference>
<keyword evidence="1" id="KW-0378">Hydrolase</keyword>
<dbReference type="STRING" id="576137.A0A1L7XVM0"/>
<dbReference type="GO" id="GO:0016787">
    <property type="term" value="F:hydrolase activity"/>
    <property type="evidence" value="ECO:0007669"/>
    <property type="project" value="UniProtKB-KW"/>
</dbReference>
<dbReference type="OrthoDB" id="408631at2759"/>
<accession>A0A1L7XVM0</accession>
<dbReference type="InterPro" id="IPR050300">
    <property type="entry name" value="GDXG_lipolytic_enzyme"/>
</dbReference>
<keyword evidence="4" id="KW-1185">Reference proteome</keyword>
<dbReference type="AlphaFoldDB" id="A0A1L7XVM0"/>
<dbReference type="SUPFAM" id="SSF53474">
    <property type="entry name" value="alpha/beta-Hydrolases"/>
    <property type="match status" value="1"/>
</dbReference>
<dbReference type="EMBL" id="FJOG01000064">
    <property type="protein sequence ID" value="CZR69047.1"/>
    <property type="molecule type" value="Genomic_DNA"/>
</dbReference>
<evidence type="ECO:0000259" key="2">
    <source>
        <dbReference type="Pfam" id="PF07859"/>
    </source>
</evidence>
<sequence>MSQSLQIKISDCDQATLESRRKIIDSVEETTSKQTQWFECESAEDYRRMRREGTNRFPKPVLDANATTVIIASSHADHKISLRRILPRNNAPIKGVFLHFHAGGFVIGSAASHDTLLGNIATELSLVVVSVEYRLATEFVFPSMGEDCLDAALFALSDEGEKTLGGPLTFMGGESAGGYLTIWTAIRLRERGIDVRKHIKALAPTYGIFDLTYTSSVRAHKRRAVMGASDTFKYIDAAFPPSQFPFEERKKGIWSPLYDDLHDLPPAIFVVGTADPLLDDSVFMASKWSLAGNTAKLVIVPEAIHGFTLFPLGEITEEGNAEILSFLKQYI</sequence>
<dbReference type="Gene3D" id="3.40.50.1820">
    <property type="entry name" value="alpha/beta hydrolase"/>
    <property type="match status" value="1"/>
</dbReference>
<gene>
    <name evidence="3" type="ORF">PAC_18948</name>
</gene>
<evidence type="ECO:0000313" key="3">
    <source>
        <dbReference type="EMBL" id="CZR69047.1"/>
    </source>
</evidence>
<dbReference type="Pfam" id="PF07859">
    <property type="entry name" value="Abhydrolase_3"/>
    <property type="match status" value="1"/>
</dbReference>
<reference evidence="3 4" key="1">
    <citation type="submission" date="2016-03" db="EMBL/GenBank/DDBJ databases">
        <authorList>
            <person name="Ploux O."/>
        </authorList>
    </citation>
    <scope>NUCLEOTIDE SEQUENCE [LARGE SCALE GENOMIC DNA]</scope>
    <source>
        <strain evidence="3 4">UAMH 11012</strain>
    </source>
</reference>
<organism evidence="3 4">
    <name type="scientific">Phialocephala subalpina</name>
    <dbReference type="NCBI Taxonomy" id="576137"/>
    <lineage>
        <taxon>Eukaryota</taxon>
        <taxon>Fungi</taxon>
        <taxon>Dikarya</taxon>
        <taxon>Ascomycota</taxon>
        <taxon>Pezizomycotina</taxon>
        <taxon>Leotiomycetes</taxon>
        <taxon>Helotiales</taxon>
        <taxon>Mollisiaceae</taxon>
        <taxon>Phialocephala</taxon>
        <taxon>Phialocephala fortinii species complex</taxon>
    </lineage>
</organism>